<keyword evidence="1" id="KW-0378">Hydrolase</keyword>
<evidence type="ECO:0000313" key="4">
    <source>
        <dbReference type="Proteomes" id="UP000063308"/>
    </source>
</evidence>
<feature type="domain" description="Metallo-beta-lactamase" evidence="2">
    <location>
        <begin position="18"/>
        <end position="215"/>
    </location>
</feature>
<dbReference type="SUPFAM" id="SSF56281">
    <property type="entry name" value="Metallo-hydrolase/oxidoreductase"/>
    <property type="match status" value="1"/>
</dbReference>
<proteinExistence type="predicted"/>
<dbReference type="Gene3D" id="3.60.15.10">
    <property type="entry name" value="Ribonuclease Z/Hydroxyacylglutathione hydrolase-like"/>
    <property type="match status" value="1"/>
</dbReference>
<dbReference type="FunFam" id="3.60.15.10:FF:000132">
    <property type="entry name" value="MBL fold metallo-hydrolase"/>
    <property type="match status" value="1"/>
</dbReference>
<dbReference type="RefSeq" id="WP_060910790.1">
    <property type="nucleotide sequence ID" value="NZ_JAFCKD010000093.1"/>
</dbReference>
<evidence type="ECO:0000259" key="2">
    <source>
        <dbReference type="SMART" id="SM00849"/>
    </source>
</evidence>
<dbReference type="SMART" id="SM00849">
    <property type="entry name" value="Lactamase_B"/>
    <property type="match status" value="1"/>
</dbReference>
<dbReference type="EMBL" id="AP014685">
    <property type="protein sequence ID" value="BAR59382.1"/>
    <property type="molecule type" value="Genomic_DNA"/>
</dbReference>
<dbReference type="PANTHER" id="PTHR46018:SF2">
    <property type="entry name" value="ZINC PHOSPHODIESTERASE ELAC PROTEIN 1"/>
    <property type="match status" value="1"/>
</dbReference>
<dbReference type="CDD" id="cd07719">
    <property type="entry name" value="arylsulfatase_AtsA-like_MBL-fold"/>
    <property type="match status" value="1"/>
</dbReference>
<organism evidence="3 4">
    <name type="scientific">Bradyrhizobium diazoefficiens</name>
    <dbReference type="NCBI Taxonomy" id="1355477"/>
    <lineage>
        <taxon>Bacteria</taxon>
        <taxon>Pseudomonadati</taxon>
        <taxon>Pseudomonadota</taxon>
        <taxon>Alphaproteobacteria</taxon>
        <taxon>Hyphomicrobiales</taxon>
        <taxon>Nitrobacteraceae</taxon>
        <taxon>Bradyrhizobium</taxon>
    </lineage>
</organism>
<dbReference type="GO" id="GO:0042781">
    <property type="term" value="F:3'-tRNA processing endoribonuclease activity"/>
    <property type="evidence" value="ECO:0007669"/>
    <property type="project" value="TreeGrafter"/>
</dbReference>
<evidence type="ECO:0000256" key="1">
    <source>
        <dbReference type="ARBA" id="ARBA00022801"/>
    </source>
</evidence>
<dbReference type="InterPro" id="IPR044094">
    <property type="entry name" value="AtsA-like_MBL-fold"/>
</dbReference>
<dbReference type="InterPro" id="IPR036866">
    <property type="entry name" value="RibonucZ/Hydroxyglut_hydro"/>
</dbReference>
<dbReference type="Pfam" id="PF00753">
    <property type="entry name" value="Lactamase_B"/>
    <property type="match status" value="1"/>
</dbReference>
<gene>
    <name evidence="3" type="ORF">NK6_6229</name>
</gene>
<dbReference type="InterPro" id="IPR001279">
    <property type="entry name" value="Metallo-B-lactamas"/>
</dbReference>
<reference evidence="3 4" key="1">
    <citation type="submission" date="2014-11" db="EMBL/GenBank/DDBJ databases">
        <title>Symbiosis island explosion on the genome of extra-slow-growing strains of soybean bradyrhizobia with massive insertion sequences.</title>
        <authorList>
            <person name="Iida T."/>
            <person name="Minamisawa K."/>
        </authorList>
    </citation>
    <scope>NUCLEOTIDE SEQUENCE [LARGE SCALE GENOMIC DNA]</scope>
    <source>
        <strain evidence="3 4">NK6</strain>
    </source>
</reference>
<sequence>MEVILLGTGGPRPDPRRMATTTLIRLGEENILFDAGRGVMVQLSKAGVPLGAINTVFLTHHHFDHIGDLYDVMLNSWMHGRKDALRIYGPPDTERLVNTLVTQVYDKDITWRDRGEPTFGGWKPVIATDIIPGPVLDTGRWKISAELVSHGDGLDMPPAFLARWMCLGYRFEAEGKVIAISGDTVPCPGLERLAEGADLLVQCCFLATPEINNEHLRRLAKFTIACGNTVGKVAAKAGVKKLALTHHRPRTDDSMLNALLADVRQDYSGPVVLGEDLTRIEV</sequence>
<name>A0A0E4BT57_9BRAD</name>
<accession>A0A0E4BT57</accession>
<evidence type="ECO:0000313" key="3">
    <source>
        <dbReference type="EMBL" id="BAR59382.1"/>
    </source>
</evidence>
<dbReference type="PANTHER" id="PTHR46018">
    <property type="entry name" value="ZINC PHOSPHODIESTERASE ELAC PROTEIN 1"/>
    <property type="match status" value="1"/>
</dbReference>
<dbReference type="Proteomes" id="UP000063308">
    <property type="component" value="Chromosome"/>
</dbReference>
<dbReference type="AlphaFoldDB" id="A0A0E4BT57"/>
<protein>
    <recommendedName>
        <fullName evidence="2">Metallo-beta-lactamase domain-containing protein</fullName>
    </recommendedName>
</protein>